<sequence>VLLVAAATTLLVSGSTLTTQADAGTRSLRSFKKVVNDDAAEEERASFAHAFDLSSKELSALKKLNTDQFHRMATQPAFLETILKSWKSGTGTLEDLQLS</sequence>
<evidence type="ECO:0000313" key="2">
    <source>
        <dbReference type="Proteomes" id="UP000688947"/>
    </source>
</evidence>
<evidence type="ECO:0000313" key="1">
    <source>
        <dbReference type="EMBL" id="KAG6955805.1"/>
    </source>
</evidence>
<comment type="caution">
    <text evidence="1">The sequence shown here is derived from an EMBL/GenBank/DDBJ whole genome shotgun (WGS) entry which is preliminary data.</text>
</comment>
<protein>
    <recommendedName>
        <fullName evidence="3">RxLR effector protein</fullName>
    </recommendedName>
</protein>
<proteinExistence type="predicted"/>
<accession>A0A8T1U9P1</accession>
<reference evidence="1" key="1">
    <citation type="submission" date="2021-01" db="EMBL/GenBank/DDBJ databases">
        <title>Phytophthora aleatoria, a newly-described species from Pinus radiata is distinct from Phytophthora cactorum isolates based on comparative genomics.</title>
        <authorList>
            <person name="Mcdougal R."/>
            <person name="Panda P."/>
            <person name="Williams N."/>
            <person name="Studholme D.J."/>
        </authorList>
    </citation>
    <scope>NUCLEOTIDE SEQUENCE</scope>
    <source>
        <strain evidence="1">NZFS 3830</strain>
    </source>
</reference>
<gene>
    <name evidence="1" type="ORF">JG687_00010965</name>
</gene>
<name>A0A8T1U9P1_9STRA</name>
<evidence type="ECO:0008006" key="3">
    <source>
        <dbReference type="Google" id="ProtNLM"/>
    </source>
</evidence>
<dbReference type="Proteomes" id="UP000688947">
    <property type="component" value="Unassembled WGS sequence"/>
</dbReference>
<dbReference type="EMBL" id="JAENGZ010000647">
    <property type="protein sequence ID" value="KAG6955805.1"/>
    <property type="molecule type" value="Genomic_DNA"/>
</dbReference>
<organism evidence="1 2">
    <name type="scientific">Phytophthora cactorum</name>
    <dbReference type="NCBI Taxonomy" id="29920"/>
    <lineage>
        <taxon>Eukaryota</taxon>
        <taxon>Sar</taxon>
        <taxon>Stramenopiles</taxon>
        <taxon>Oomycota</taxon>
        <taxon>Peronosporomycetes</taxon>
        <taxon>Peronosporales</taxon>
        <taxon>Peronosporaceae</taxon>
        <taxon>Phytophthora</taxon>
    </lineage>
</organism>
<feature type="non-terminal residue" evidence="1">
    <location>
        <position position="1"/>
    </location>
</feature>
<dbReference type="AlphaFoldDB" id="A0A8T1U9P1"/>